<dbReference type="InterPro" id="IPR025997">
    <property type="entry name" value="SBP_2_dom"/>
</dbReference>
<dbReference type="GO" id="GO:0030313">
    <property type="term" value="C:cell envelope"/>
    <property type="evidence" value="ECO:0007669"/>
    <property type="project" value="UniProtKB-SubCell"/>
</dbReference>
<accession>A0A347ZRF1</accession>
<name>A0A347ZRF1_9CHLR</name>
<feature type="signal peptide" evidence="4">
    <location>
        <begin position="1"/>
        <end position="22"/>
    </location>
</feature>
<dbReference type="PANTHER" id="PTHR46847">
    <property type="entry name" value="D-ALLOSE-BINDING PERIPLASMIC PROTEIN-RELATED"/>
    <property type="match status" value="1"/>
</dbReference>
<evidence type="ECO:0000313" key="7">
    <source>
        <dbReference type="Proteomes" id="UP000256388"/>
    </source>
</evidence>
<dbReference type="PROSITE" id="PS51257">
    <property type="entry name" value="PROKAR_LIPOPROTEIN"/>
    <property type="match status" value="1"/>
</dbReference>
<dbReference type="PANTHER" id="PTHR46847:SF1">
    <property type="entry name" value="D-ALLOSE-BINDING PERIPLASMIC PROTEIN-RELATED"/>
    <property type="match status" value="1"/>
</dbReference>
<keyword evidence="3 4" id="KW-0732">Signal</keyword>
<feature type="chain" id="PRO_5030063606" evidence="4">
    <location>
        <begin position="23"/>
        <end position="346"/>
    </location>
</feature>
<evidence type="ECO:0000256" key="2">
    <source>
        <dbReference type="ARBA" id="ARBA00007639"/>
    </source>
</evidence>
<comment type="similarity">
    <text evidence="2">Belongs to the bacterial solute-binding protein 2 family.</text>
</comment>
<dbReference type="GO" id="GO:0030246">
    <property type="term" value="F:carbohydrate binding"/>
    <property type="evidence" value="ECO:0007669"/>
    <property type="project" value="UniProtKB-ARBA"/>
</dbReference>
<dbReference type="RefSeq" id="WP_116224687.1">
    <property type="nucleotide sequence ID" value="NZ_AP018437.1"/>
</dbReference>
<feature type="domain" description="Periplasmic binding protein" evidence="5">
    <location>
        <begin position="62"/>
        <end position="318"/>
    </location>
</feature>
<dbReference type="Pfam" id="PF13407">
    <property type="entry name" value="Peripla_BP_4"/>
    <property type="match status" value="1"/>
</dbReference>
<gene>
    <name evidence="6" type="ORF">DFR64_1455</name>
</gene>
<evidence type="ECO:0000259" key="5">
    <source>
        <dbReference type="Pfam" id="PF13407"/>
    </source>
</evidence>
<reference evidence="6 7" key="1">
    <citation type="submission" date="2018-08" db="EMBL/GenBank/DDBJ databases">
        <title>Genomic Encyclopedia of Type Strains, Phase IV (KMG-IV): sequencing the most valuable type-strain genomes for metagenomic binning, comparative biology and taxonomic classification.</title>
        <authorList>
            <person name="Goeker M."/>
        </authorList>
    </citation>
    <scope>NUCLEOTIDE SEQUENCE [LARGE SCALE GENOMIC DNA]</scope>
    <source>
        <strain evidence="6 7">DSM 23923</strain>
    </source>
</reference>
<dbReference type="OrthoDB" id="9814427at2"/>
<dbReference type="InterPro" id="IPR028082">
    <property type="entry name" value="Peripla_BP_I"/>
</dbReference>
<evidence type="ECO:0000256" key="3">
    <source>
        <dbReference type="ARBA" id="ARBA00022729"/>
    </source>
</evidence>
<organism evidence="6 7">
    <name type="scientific">Pelolinea submarina</name>
    <dbReference type="NCBI Taxonomy" id="913107"/>
    <lineage>
        <taxon>Bacteria</taxon>
        <taxon>Bacillati</taxon>
        <taxon>Chloroflexota</taxon>
        <taxon>Anaerolineae</taxon>
        <taxon>Anaerolineales</taxon>
        <taxon>Anaerolineaceae</taxon>
        <taxon>Pelolinea</taxon>
    </lineage>
</organism>
<evidence type="ECO:0000313" key="6">
    <source>
        <dbReference type="EMBL" id="REG11563.1"/>
    </source>
</evidence>
<dbReference type="Gene3D" id="3.40.50.2300">
    <property type="match status" value="2"/>
</dbReference>
<comment type="subcellular location">
    <subcellularLocation>
        <location evidence="1">Cell envelope</location>
    </subcellularLocation>
</comment>
<dbReference type="SUPFAM" id="SSF53822">
    <property type="entry name" value="Periplasmic binding protein-like I"/>
    <property type="match status" value="1"/>
</dbReference>
<dbReference type="Proteomes" id="UP000256388">
    <property type="component" value="Unassembled WGS sequence"/>
</dbReference>
<dbReference type="CDD" id="cd01536">
    <property type="entry name" value="PBP1_ABC_sugar_binding-like"/>
    <property type="match status" value="1"/>
</dbReference>
<dbReference type="AlphaFoldDB" id="A0A347ZRF1"/>
<sequence>MKKVRLLSIIALVIAFSVLVSACQPAAAAEEAAPAEEAAVEEAAPAEDAAAEEAAPAEALTFGLVTKALNNPFWEMVHEGSLKVAEANNVELLYLAPTKANNLEEQTRLVDDLIAKKVDGIVLVPVDSTGIVPAIERANEAGIPVALANTNAAGGEVITFSAVENYEAMKILAEYAMETLGGTGKVIILEGTAGAQTAIDRKAGVDDTIANYPDIEVLASQTADFQRAQGLTVMENLLQAYPEIDAVIACNDEMALGAVEALDAAGRLGDTMVFGFDGNNDALKAVSEDRMVATCFQNPEMQGGDAVQALIDYIAGKEVPARIQTTAILVTKDNIADFADKIAAAQ</sequence>
<proteinExistence type="inferred from homology"/>
<protein>
    <submittedName>
        <fullName evidence="6">Ribose transport system substrate-binding protein</fullName>
    </submittedName>
</protein>
<comment type="caution">
    <text evidence="6">The sequence shown here is derived from an EMBL/GenBank/DDBJ whole genome shotgun (WGS) entry which is preliminary data.</text>
</comment>
<keyword evidence="7" id="KW-1185">Reference proteome</keyword>
<dbReference type="EMBL" id="QUMS01000001">
    <property type="protein sequence ID" value="REG11563.1"/>
    <property type="molecule type" value="Genomic_DNA"/>
</dbReference>
<evidence type="ECO:0000256" key="1">
    <source>
        <dbReference type="ARBA" id="ARBA00004196"/>
    </source>
</evidence>
<evidence type="ECO:0000256" key="4">
    <source>
        <dbReference type="SAM" id="SignalP"/>
    </source>
</evidence>